<evidence type="ECO:0000313" key="2">
    <source>
        <dbReference type="Proteomes" id="UP000271464"/>
    </source>
</evidence>
<accession>A0ABY6RSN6</accession>
<reference evidence="1 2" key="1">
    <citation type="submission" date="2018-09" db="EMBL/GenBank/DDBJ databases">
        <authorList>
            <person name="Tagini F."/>
        </authorList>
    </citation>
    <scope>NUCLEOTIDE SEQUENCE [LARGE SCALE GENOMIC DNA]</scope>
    <source>
        <strain evidence="1 2">MK4</strain>
    </source>
</reference>
<sequence>MTEDRLAKGYQPKFDIDYQVGHQAELWVQDIIQALKTERVEVKYDARLEQTGNVFVEFQCLHDGRNWVPSGIAVTDAEFWVFVLHQSISCVIVRTHELKLAVRRLWKPQNLVRCDRGSHPTRGVKVPLTWLLQHGTREAAAS</sequence>
<name>A0ABY6RSN6_9MYCO</name>
<dbReference type="Proteomes" id="UP000271464">
    <property type="component" value="Unassembled WGS sequence"/>
</dbReference>
<keyword evidence="2" id="KW-1185">Reference proteome</keyword>
<dbReference type="EMBL" id="UPHM01000169">
    <property type="protein sequence ID" value="VBA33127.1"/>
    <property type="molecule type" value="Genomic_DNA"/>
</dbReference>
<dbReference type="RefSeq" id="WP_082276276.1">
    <property type="nucleotide sequence ID" value="NZ_UPHK01000096.1"/>
</dbReference>
<organism evidence="1 2">
    <name type="scientific">Mycobacterium persicum</name>
    <dbReference type="NCBI Taxonomy" id="1487726"/>
    <lineage>
        <taxon>Bacteria</taxon>
        <taxon>Bacillati</taxon>
        <taxon>Actinomycetota</taxon>
        <taxon>Actinomycetes</taxon>
        <taxon>Mycobacteriales</taxon>
        <taxon>Mycobacteriaceae</taxon>
        <taxon>Mycobacterium</taxon>
    </lineage>
</organism>
<proteinExistence type="predicted"/>
<gene>
    <name evidence="1" type="ORF">LAUMK4_05887</name>
</gene>
<evidence type="ECO:0000313" key="1">
    <source>
        <dbReference type="EMBL" id="VBA33127.1"/>
    </source>
</evidence>
<comment type="caution">
    <text evidence="1">The sequence shown here is derived from an EMBL/GenBank/DDBJ whole genome shotgun (WGS) entry which is preliminary data.</text>
</comment>
<protein>
    <submittedName>
        <fullName evidence="1">Uncharacterized protein</fullName>
    </submittedName>
</protein>